<keyword evidence="3" id="KW-0479">Metal-binding</keyword>
<dbReference type="Proteomes" id="UP001465153">
    <property type="component" value="Unassembled WGS sequence"/>
</dbReference>
<dbReference type="SUPFAM" id="SSF53448">
    <property type="entry name" value="Nucleotide-diphospho-sugar transferases"/>
    <property type="match status" value="1"/>
</dbReference>
<keyword evidence="5" id="KW-0460">Magnesium</keyword>
<keyword evidence="2" id="KW-0808">Transferase</keyword>
<evidence type="ECO:0000256" key="5">
    <source>
        <dbReference type="ARBA" id="ARBA00022842"/>
    </source>
</evidence>
<dbReference type="PANTHER" id="PTHR19136:SF81">
    <property type="entry name" value="MOLYBDENUM COFACTOR GUANYLYLTRANSFERASE"/>
    <property type="match status" value="1"/>
</dbReference>
<evidence type="ECO:0000313" key="9">
    <source>
        <dbReference type="EMBL" id="GAA6167258.1"/>
    </source>
</evidence>
<dbReference type="EMBL" id="BAABWN010000003">
    <property type="protein sequence ID" value="GAA6167258.1"/>
    <property type="molecule type" value="Genomic_DNA"/>
</dbReference>
<evidence type="ECO:0000313" key="10">
    <source>
        <dbReference type="Proteomes" id="UP001465153"/>
    </source>
</evidence>
<comment type="caution">
    <text evidence="9">The sequence shown here is derived from an EMBL/GenBank/DDBJ whole genome shotgun (WGS) entry which is preliminary data.</text>
</comment>
<dbReference type="InterPro" id="IPR025877">
    <property type="entry name" value="MobA-like_NTP_Trfase"/>
</dbReference>
<keyword evidence="4" id="KW-0547">Nucleotide-binding</keyword>
<feature type="domain" description="MobA-like NTP transferase" evidence="8">
    <location>
        <begin position="1"/>
        <end position="152"/>
    </location>
</feature>
<dbReference type="PANTHER" id="PTHR19136">
    <property type="entry name" value="MOLYBDENUM COFACTOR GUANYLYLTRANSFERASE"/>
    <property type="match status" value="1"/>
</dbReference>
<name>A0ABQ0A6V5_9GAMM</name>
<dbReference type="InterPro" id="IPR029044">
    <property type="entry name" value="Nucleotide-diphossugar_trans"/>
</dbReference>
<proteinExistence type="predicted"/>
<accession>A0ABQ0A6V5</accession>
<organism evidence="9 10">
    <name type="scientific">Sessilibacter corallicola</name>
    <dbReference type="NCBI Taxonomy" id="2904075"/>
    <lineage>
        <taxon>Bacteria</taxon>
        <taxon>Pseudomonadati</taxon>
        <taxon>Pseudomonadota</taxon>
        <taxon>Gammaproteobacteria</taxon>
        <taxon>Cellvibrionales</taxon>
        <taxon>Cellvibrionaceae</taxon>
        <taxon>Sessilibacter</taxon>
    </lineage>
</organism>
<evidence type="ECO:0000256" key="4">
    <source>
        <dbReference type="ARBA" id="ARBA00022741"/>
    </source>
</evidence>
<evidence type="ECO:0000256" key="3">
    <source>
        <dbReference type="ARBA" id="ARBA00022723"/>
    </source>
</evidence>
<keyword evidence="1" id="KW-0963">Cytoplasm</keyword>
<keyword evidence="9" id="KW-0548">Nucleotidyltransferase</keyword>
<keyword evidence="10" id="KW-1185">Reference proteome</keyword>
<gene>
    <name evidence="9" type="primary">mobA</name>
    <name evidence="9" type="ORF">NBRC116591_10680</name>
</gene>
<evidence type="ECO:0000259" key="8">
    <source>
        <dbReference type="Pfam" id="PF12804"/>
    </source>
</evidence>
<dbReference type="CDD" id="cd02503">
    <property type="entry name" value="MobA"/>
    <property type="match status" value="1"/>
</dbReference>
<protein>
    <submittedName>
        <fullName evidence="9">Molybdenum cofactor guanylyltransferase MobA</fullName>
    </submittedName>
</protein>
<dbReference type="GO" id="GO:0016779">
    <property type="term" value="F:nucleotidyltransferase activity"/>
    <property type="evidence" value="ECO:0007669"/>
    <property type="project" value="UniProtKB-KW"/>
</dbReference>
<dbReference type="Pfam" id="PF12804">
    <property type="entry name" value="NTP_transf_3"/>
    <property type="match status" value="1"/>
</dbReference>
<evidence type="ECO:0000256" key="2">
    <source>
        <dbReference type="ARBA" id="ARBA00022679"/>
    </source>
</evidence>
<evidence type="ECO:0000256" key="6">
    <source>
        <dbReference type="ARBA" id="ARBA00023134"/>
    </source>
</evidence>
<keyword evidence="7" id="KW-0501">Molybdenum cofactor biosynthesis</keyword>
<reference evidence="9 10" key="1">
    <citation type="submission" date="2024-04" db="EMBL/GenBank/DDBJ databases">
        <title>Draft genome sequence of Sessilibacter corallicola NBRC 116591.</title>
        <authorList>
            <person name="Miyakawa T."/>
            <person name="Kusuya Y."/>
            <person name="Miura T."/>
        </authorList>
    </citation>
    <scope>NUCLEOTIDE SEQUENCE [LARGE SCALE GENOMIC DNA]</scope>
    <source>
        <strain evidence="9 10">KU-00831-HH</strain>
    </source>
</reference>
<sequence length="184" mass="20870">MNGDTKALVTLQGKPMIAHIEQHLRAAGVERWIVSTNTDNDQPIKQVIDEGSDTVVDTQQAIGPLGGLSSCFQWLHTQMPDCLIYTCPCDTPFICAEVVHQLVTRMFEDQYDCVIAQAHSRLHPTIGVWRSELGNVLNDYLENQKNYRLMKWIDTLHYATCDFSYLPEKTFANINSPTDLLNNQ</sequence>
<dbReference type="Gene3D" id="3.90.550.10">
    <property type="entry name" value="Spore Coat Polysaccharide Biosynthesis Protein SpsA, Chain A"/>
    <property type="match status" value="1"/>
</dbReference>
<evidence type="ECO:0000256" key="1">
    <source>
        <dbReference type="ARBA" id="ARBA00022490"/>
    </source>
</evidence>
<evidence type="ECO:0000256" key="7">
    <source>
        <dbReference type="ARBA" id="ARBA00023150"/>
    </source>
</evidence>
<keyword evidence="6" id="KW-0342">GTP-binding</keyword>
<dbReference type="InterPro" id="IPR013482">
    <property type="entry name" value="Molybde_CF_guanTrfase"/>
</dbReference>